<dbReference type="PIRSF" id="PIRSF005900">
    <property type="entry name" value="Dps"/>
    <property type="match status" value="1"/>
</dbReference>
<sequence length="176" mass="19155">MAVKRLKANSKGEPRLLPTHNDLAADVRHAVVALLQPRLADAVDLHWQAKQAHWNVKGPNFIGLHELFDRVAEAVDEWADLLAERIVQLGGIAEGTIQVAAGRSALPDYPLHATDWAEHVEAVSQSLSSFGQAVRQAIGQTSELGDQDTADICTEISRAVDKMLWFVEAHGQGNGQ</sequence>
<dbReference type="Pfam" id="PF00210">
    <property type="entry name" value="Ferritin"/>
    <property type="match status" value="1"/>
</dbReference>
<dbReference type="PANTHER" id="PTHR42932">
    <property type="entry name" value="GENERAL STRESS PROTEIN 20U"/>
    <property type="match status" value="1"/>
</dbReference>
<dbReference type="GO" id="GO:0008199">
    <property type="term" value="F:ferric iron binding"/>
    <property type="evidence" value="ECO:0007669"/>
    <property type="project" value="InterPro"/>
</dbReference>
<dbReference type="NCBIfam" id="NF006975">
    <property type="entry name" value="PRK09448.1"/>
    <property type="match status" value="1"/>
</dbReference>
<dbReference type="InterPro" id="IPR012347">
    <property type="entry name" value="Ferritin-like"/>
</dbReference>
<dbReference type="InterPro" id="IPR008331">
    <property type="entry name" value="Ferritin_DPS_dom"/>
</dbReference>
<dbReference type="SUPFAM" id="SSF47240">
    <property type="entry name" value="Ferritin-like"/>
    <property type="match status" value="1"/>
</dbReference>
<dbReference type="RefSeq" id="WP_013156976.1">
    <property type="nucleotide sequence ID" value="NC_014212.1"/>
</dbReference>
<dbReference type="GO" id="GO:0016722">
    <property type="term" value="F:oxidoreductase activity, acting on metal ions"/>
    <property type="evidence" value="ECO:0007669"/>
    <property type="project" value="InterPro"/>
</dbReference>
<dbReference type="Gene3D" id="1.20.1260.10">
    <property type="match status" value="1"/>
</dbReference>
<keyword evidence="5" id="KW-1185">Reference proteome</keyword>
<dbReference type="InterPro" id="IPR023188">
    <property type="entry name" value="DPS_DNA-bd_CS"/>
</dbReference>
<dbReference type="EMBL" id="CP002042">
    <property type="protein sequence ID" value="ADH62370.1"/>
    <property type="molecule type" value="Genomic_DNA"/>
</dbReference>
<dbReference type="eggNOG" id="COG0783">
    <property type="taxonomic scope" value="Bacteria"/>
</dbReference>
<dbReference type="HOGENOM" id="CLU_098183_1_2_0"/>
<dbReference type="PRINTS" id="PR01346">
    <property type="entry name" value="HELNAPAPROT"/>
</dbReference>
<dbReference type="CDD" id="cd01043">
    <property type="entry name" value="DPS"/>
    <property type="match status" value="1"/>
</dbReference>
<dbReference type="STRING" id="526227.Mesil_0430"/>
<gene>
    <name evidence="4" type="ordered locus">Mesil_0430</name>
</gene>
<organism evidence="4 5">
    <name type="scientific">Allomeiothermus silvanus (strain ATCC 700542 / DSM 9946 / NBRC 106475 / NCIMB 13440 / VI-R2)</name>
    <name type="common">Thermus silvanus</name>
    <dbReference type="NCBI Taxonomy" id="526227"/>
    <lineage>
        <taxon>Bacteria</taxon>
        <taxon>Thermotogati</taxon>
        <taxon>Deinococcota</taxon>
        <taxon>Deinococci</taxon>
        <taxon>Thermales</taxon>
        <taxon>Thermaceae</taxon>
        <taxon>Allomeiothermus</taxon>
    </lineage>
</organism>
<evidence type="ECO:0000259" key="3">
    <source>
        <dbReference type="Pfam" id="PF00210"/>
    </source>
</evidence>
<proteinExistence type="inferred from homology"/>
<reference evidence="4 5" key="1">
    <citation type="journal article" date="2010" name="Stand. Genomic Sci.">
        <title>Complete genome sequence of Meiothermus silvanus type strain (VI-R2).</title>
        <authorList>
            <person name="Sikorski J."/>
            <person name="Tindall B.J."/>
            <person name="Lowry S."/>
            <person name="Lucas S."/>
            <person name="Nolan M."/>
            <person name="Copeland A."/>
            <person name="Glavina Del Rio T."/>
            <person name="Tice H."/>
            <person name="Cheng J.F."/>
            <person name="Han C."/>
            <person name="Pitluck S."/>
            <person name="Liolios K."/>
            <person name="Ivanova N."/>
            <person name="Mavromatis K."/>
            <person name="Mikhailova N."/>
            <person name="Pati A."/>
            <person name="Goodwin L."/>
            <person name="Chen A."/>
            <person name="Palaniappan K."/>
            <person name="Land M."/>
            <person name="Hauser L."/>
            <person name="Chang Y.J."/>
            <person name="Jeffries C.D."/>
            <person name="Rohde M."/>
            <person name="Goker M."/>
            <person name="Woyke T."/>
            <person name="Bristow J."/>
            <person name="Eisen J.A."/>
            <person name="Markowitz V."/>
            <person name="Hugenholtz P."/>
            <person name="Kyrpides N.C."/>
            <person name="Klenk H.P."/>
            <person name="Lapidus A."/>
        </authorList>
    </citation>
    <scope>NUCLEOTIDE SEQUENCE [LARGE SCALE GENOMIC DNA]</scope>
    <source>
        <strain evidence="5">ATCC 700542 / DSM 9946 / VI-R2</strain>
    </source>
</reference>
<dbReference type="PROSITE" id="PS00818">
    <property type="entry name" value="DPS_1"/>
    <property type="match status" value="1"/>
</dbReference>
<dbReference type="AlphaFoldDB" id="D7BI96"/>
<evidence type="ECO:0000313" key="4">
    <source>
        <dbReference type="EMBL" id="ADH62370.1"/>
    </source>
</evidence>
<dbReference type="KEGG" id="msv:Mesil_0430"/>
<protein>
    <submittedName>
        <fullName evidence="4">Ferritin Dps family protein</fullName>
    </submittedName>
</protein>
<dbReference type="InterPro" id="IPR002177">
    <property type="entry name" value="DPS_DNA-bd"/>
</dbReference>
<name>D7BI96_ALLS1</name>
<comment type="similarity">
    <text evidence="1 2">Belongs to the Dps family.</text>
</comment>
<dbReference type="Proteomes" id="UP000001916">
    <property type="component" value="Chromosome"/>
</dbReference>
<dbReference type="InterPro" id="IPR009078">
    <property type="entry name" value="Ferritin-like_SF"/>
</dbReference>
<evidence type="ECO:0000313" key="5">
    <source>
        <dbReference type="Proteomes" id="UP000001916"/>
    </source>
</evidence>
<dbReference type="OrthoDB" id="9797023at2"/>
<evidence type="ECO:0000256" key="1">
    <source>
        <dbReference type="ARBA" id="ARBA00009497"/>
    </source>
</evidence>
<accession>D7BI96</accession>
<evidence type="ECO:0000256" key="2">
    <source>
        <dbReference type="RuleBase" id="RU003875"/>
    </source>
</evidence>
<dbReference type="PANTHER" id="PTHR42932:SF3">
    <property type="entry name" value="DNA PROTECTION DURING STARVATION PROTEIN"/>
    <property type="match status" value="1"/>
</dbReference>
<feature type="domain" description="Ferritin/DPS" evidence="3">
    <location>
        <begin position="33"/>
        <end position="170"/>
    </location>
</feature>